<evidence type="ECO:0000256" key="8">
    <source>
        <dbReference type="SAM" id="Phobius"/>
    </source>
</evidence>
<dbReference type="FunFam" id="1.20.1250.20:FF:000134">
    <property type="entry name" value="MFS sugar transporter protein"/>
    <property type="match status" value="1"/>
</dbReference>
<dbReference type="InterPro" id="IPR005829">
    <property type="entry name" value="Sugar_transporter_CS"/>
</dbReference>
<sequence>MLIAIVIVAALFGMLFGFDQGVISGALPFIKQDFTITPFMEGVITSAVPLGAVAGTLLAMVTTDRYGRKPMLILGAVIFLVGSLISAFAFNQYVLTLARLLIGVGIGASAMTAPMFLAEVAPARIRGTIVSAFQLMITIGIMISYMSDAAFGGTGDWRWMIGVGVFPSIIALAGILLSPETPRWLTLNSNADKARDIIAKLQPESSDAEIDEIIAEIKESARDEEATPAWSTFLKKGILPVTSFAMIVFVLQQLSGINAIIYYAPEIFKSAGFSGTMTQLLATVGIGVVNVALTIVAMYLVESIGRRKLLILGFLGTAASMALVTVATMMDVAATPYLALIGIFAFIAFFAVSLGPLPWLYMAELFPLRLRPRGMALASIANWFFNFVVALLFPELLAGIGIVGTFGIFTGFCVIGIFYAIAVAPETKGITLEEIEQRTVAAD</sequence>
<comment type="similarity">
    <text evidence="2 7">Belongs to the major facilitator superfamily. Sugar transporter (TC 2.A.1.1) family.</text>
</comment>
<dbReference type="InterPro" id="IPR050814">
    <property type="entry name" value="Myo-inositol_Transporter"/>
</dbReference>
<feature type="transmembrane region" description="Helical" evidence="8">
    <location>
        <begin position="336"/>
        <end position="362"/>
    </location>
</feature>
<feature type="transmembrane region" description="Helical" evidence="8">
    <location>
        <begin position="399"/>
        <end position="422"/>
    </location>
</feature>
<dbReference type="InterPro" id="IPR005828">
    <property type="entry name" value="MFS_sugar_transport-like"/>
</dbReference>
<evidence type="ECO:0000256" key="1">
    <source>
        <dbReference type="ARBA" id="ARBA00004141"/>
    </source>
</evidence>
<dbReference type="InterPro" id="IPR020846">
    <property type="entry name" value="MFS_dom"/>
</dbReference>
<reference evidence="10 11" key="1">
    <citation type="submission" date="2019-05" db="EMBL/GenBank/DDBJ databases">
        <authorList>
            <person name="Lee S.D."/>
        </authorList>
    </citation>
    <scope>NUCLEOTIDE SEQUENCE [LARGE SCALE GENOMIC DNA]</scope>
    <source>
        <strain evidence="10 11">GH2-6</strain>
    </source>
</reference>
<dbReference type="GO" id="GO:0016020">
    <property type="term" value="C:membrane"/>
    <property type="evidence" value="ECO:0007669"/>
    <property type="project" value="UniProtKB-SubCell"/>
</dbReference>
<dbReference type="Gene3D" id="1.20.1250.20">
    <property type="entry name" value="MFS general substrate transporter like domains"/>
    <property type="match status" value="1"/>
</dbReference>
<dbReference type="GO" id="GO:0022857">
    <property type="term" value="F:transmembrane transporter activity"/>
    <property type="evidence" value="ECO:0007669"/>
    <property type="project" value="InterPro"/>
</dbReference>
<feature type="transmembrane region" description="Helical" evidence="8">
    <location>
        <begin position="374"/>
        <end position="393"/>
    </location>
</feature>
<comment type="subcellular location">
    <subcellularLocation>
        <location evidence="1">Membrane</location>
        <topology evidence="1">Multi-pass membrane protein</topology>
    </subcellularLocation>
</comment>
<dbReference type="PANTHER" id="PTHR48020:SF12">
    <property type="entry name" value="PROTON MYO-INOSITOL COTRANSPORTER"/>
    <property type="match status" value="1"/>
</dbReference>
<reference evidence="10 11" key="2">
    <citation type="submission" date="2019-06" db="EMBL/GenBank/DDBJ databases">
        <title>Martelella lutilitoris sp. nov., isolated from a tidal mudflat.</title>
        <authorList>
            <person name="Kim Y.-J."/>
        </authorList>
    </citation>
    <scope>NUCLEOTIDE SEQUENCE [LARGE SCALE GENOMIC DNA]</scope>
    <source>
        <strain evidence="10 11">GH2-6</strain>
    </source>
</reference>
<keyword evidence="3 7" id="KW-0813">Transport</keyword>
<proteinExistence type="inferred from homology"/>
<dbReference type="EMBL" id="VCLB01000001">
    <property type="protein sequence ID" value="TNB49451.1"/>
    <property type="molecule type" value="Genomic_DNA"/>
</dbReference>
<feature type="transmembrane region" description="Helical" evidence="8">
    <location>
        <begin position="159"/>
        <end position="177"/>
    </location>
</feature>
<evidence type="ECO:0000256" key="6">
    <source>
        <dbReference type="ARBA" id="ARBA00023136"/>
    </source>
</evidence>
<dbReference type="InterPro" id="IPR036259">
    <property type="entry name" value="MFS_trans_sf"/>
</dbReference>
<evidence type="ECO:0000256" key="2">
    <source>
        <dbReference type="ARBA" id="ARBA00010992"/>
    </source>
</evidence>
<dbReference type="PRINTS" id="PR00171">
    <property type="entry name" value="SUGRTRNSPORT"/>
</dbReference>
<keyword evidence="11" id="KW-1185">Reference proteome</keyword>
<dbReference type="PROSITE" id="PS00216">
    <property type="entry name" value="SUGAR_TRANSPORT_1"/>
    <property type="match status" value="1"/>
</dbReference>
<name>A0A5C4JWC3_9HYPH</name>
<feature type="transmembrane region" description="Helical" evidence="8">
    <location>
        <begin position="244"/>
        <end position="264"/>
    </location>
</feature>
<organism evidence="10 11">
    <name type="scientific">Martelella lutilitoris</name>
    <dbReference type="NCBI Taxonomy" id="2583532"/>
    <lineage>
        <taxon>Bacteria</taxon>
        <taxon>Pseudomonadati</taxon>
        <taxon>Pseudomonadota</taxon>
        <taxon>Alphaproteobacteria</taxon>
        <taxon>Hyphomicrobiales</taxon>
        <taxon>Aurantimonadaceae</taxon>
        <taxon>Martelella</taxon>
    </lineage>
</organism>
<evidence type="ECO:0000256" key="7">
    <source>
        <dbReference type="RuleBase" id="RU003346"/>
    </source>
</evidence>
<dbReference type="PANTHER" id="PTHR48020">
    <property type="entry name" value="PROTON MYO-INOSITOL COTRANSPORTER"/>
    <property type="match status" value="1"/>
</dbReference>
<feature type="transmembrane region" description="Helical" evidence="8">
    <location>
        <begin position="276"/>
        <end position="300"/>
    </location>
</feature>
<feature type="transmembrane region" description="Helical" evidence="8">
    <location>
        <begin position="96"/>
        <end position="117"/>
    </location>
</feature>
<evidence type="ECO:0000256" key="3">
    <source>
        <dbReference type="ARBA" id="ARBA00022448"/>
    </source>
</evidence>
<dbReference type="Pfam" id="PF00083">
    <property type="entry name" value="Sugar_tr"/>
    <property type="match status" value="1"/>
</dbReference>
<feature type="transmembrane region" description="Helical" evidence="8">
    <location>
        <begin position="309"/>
        <end position="330"/>
    </location>
</feature>
<evidence type="ECO:0000256" key="5">
    <source>
        <dbReference type="ARBA" id="ARBA00022989"/>
    </source>
</evidence>
<dbReference type="AlphaFoldDB" id="A0A5C4JWC3"/>
<feature type="transmembrane region" description="Helical" evidence="8">
    <location>
        <begin position="34"/>
        <end position="59"/>
    </location>
</feature>
<dbReference type="InterPro" id="IPR003663">
    <property type="entry name" value="Sugar/inositol_transpt"/>
</dbReference>
<evidence type="ECO:0000259" key="9">
    <source>
        <dbReference type="PROSITE" id="PS50850"/>
    </source>
</evidence>
<keyword evidence="6 8" id="KW-0472">Membrane</keyword>
<dbReference type="PROSITE" id="PS50850">
    <property type="entry name" value="MFS"/>
    <property type="match status" value="1"/>
</dbReference>
<feature type="transmembrane region" description="Helical" evidence="8">
    <location>
        <begin position="129"/>
        <end position="147"/>
    </location>
</feature>
<gene>
    <name evidence="10" type="ORF">FF124_00360</name>
</gene>
<dbReference type="PROSITE" id="PS00217">
    <property type="entry name" value="SUGAR_TRANSPORT_2"/>
    <property type="match status" value="1"/>
</dbReference>
<dbReference type="SUPFAM" id="SSF103473">
    <property type="entry name" value="MFS general substrate transporter"/>
    <property type="match status" value="1"/>
</dbReference>
<dbReference type="Proteomes" id="UP000307874">
    <property type="component" value="Unassembled WGS sequence"/>
</dbReference>
<feature type="transmembrane region" description="Helical" evidence="8">
    <location>
        <begin position="71"/>
        <end position="90"/>
    </location>
</feature>
<comment type="caution">
    <text evidence="10">The sequence shown here is derived from an EMBL/GenBank/DDBJ whole genome shotgun (WGS) entry which is preliminary data.</text>
</comment>
<protein>
    <submittedName>
        <fullName evidence="10">Sugar porter family MFS transporter</fullName>
    </submittedName>
</protein>
<evidence type="ECO:0000313" key="11">
    <source>
        <dbReference type="Proteomes" id="UP000307874"/>
    </source>
</evidence>
<accession>A0A5C4JWC3</accession>
<keyword evidence="4 8" id="KW-0812">Transmembrane</keyword>
<dbReference type="OrthoDB" id="9784658at2"/>
<feature type="domain" description="Major facilitator superfamily (MFS) profile" evidence="9">
    <location>
        <begin position="5"/>
        <end position="428"/>
    </location>
</feature>
<evidence type="ECO:0000256" key="4">
    <source>
        <dbReference type="ARBA" id="ARBA00022692"/>
    </source>
</evidence>
<evidence type="ECO:0000313" key="10">
    <source>
        <dbReference type="EMBL" id="TNB49451.1"/>
    </source>
</evidence>
<dbReference type="NCBIfam" id="TIGR00879">
    <property type="entry name" value="SP"/>
    <property type="match status" value="1"/>
</dbReference>
<keyword evidence="5 8" id="KW-1133">Transmembrane helix</keyword>